<name>A0A8F0F885_9PHAE</name>
<sequence length="146" mass="17089">MIFFFFNKEKGRKALQMLFLVKHLDKIFYELLIDNINSYNNKFIFNACSDLEVPTINTILFLLCSNIFSTEQLTIQLNQKRIGRQTKNNFIYSINKEELFLKILDSELKNELQRAFLFNLMGTEGDKVTLSQALNCMEALESLNLV</sequence>
<evidence type="ECO:0000313" key="1">
    <source>
        <dbReference type="EMBL" id="QWK42201.1"/>
    </source>
</evidence>
<accession>A0A8F0F885</accession>
<gene>
    <name evidence="1" type="primary">orf146</name>
</gene>
<reference evidence="1" key="1">
    <citation type="journal article" date="2021" name="Genome Biol. Evol.">
        <title>Genomic rearrangements and sequence evolution across brown algal organelles.</title>
        <authorList>
            <person name="Starko S."/>
            <person name="Bringloe T.T."/>
            <person name="Gomez M.S."/>
            <person name="Darby H."/>
            <person name="Graham S.W."/>
            <person name="Martone P.T."/>
        </authorList>
    </citation>
    <scope>NUCLEOTIDE SEQUENCE</scope>
</reference>
<geneLocation type="plastid" evidence="1"/>
<dbReference type="EMBL" id="MZ156030">
    <property type="protein sequence ID" value="QWK42201.1"/>
    <property type="molecule type" value="Genomic_DNA"/>
</dbReference>
<organism evidence="1">
    <name type="scientific">Pseudochorda nagaii</name>
    <dbReference type="NCBI Taxonomy" id="74379"/>
    <lineage>
        <taxon>Eukaryota</taxon>
        <taxon>Sar</taxon>
        <taxon>Stramenopiles</taxon>
        <taxon>Ochrophyta</taxon>
        <taxon>PX clade</taxon>
        <taxon>Phaeophyceae</taxon>
        <taxon>Laminariales</taxon>
        <taxon>Pseudochordaceae</taxon>
        <taxon>Pseudochorda</taxon>
    </lineage>
</organism>
<keyword evidence="1" id="KW-0934">Plastid</keyword>
<proteinExistence type="predicted"/>
<dbReference type="AlphaFoldDB" id="A0A8F0F885"/>
<protein>
    <submittedName>
        <fullName evidence="1">Uncharacterized protein</fullName>
    </submittedName>
</protein>